<dbReference type="GO" id="GO:0005886">
    <property type="term" value="C:plasma membrane"/>
    <property type="evidence" value="ECO:0007669"/>
    <property type="project" value="TreeGrafter"/>
</dbReference>
<dbReference type="EC" id="2.7.10.2" evidence="2"/>
<dbReference type="PANTHER" id="PTHR32309">
    <property type="entry name" value="TYROSINE-PROTEIN KINASE"/>
    <property type="match status" value="1"/>
</dbReference>
<sequence>MVLNRMRNTAPSKIQLVTYANSESIIADQFRAIRANIRFLRDEKKDAIFLVTSPGDGEGKSTISANLAVSMAQQKERVLLIDANLRAPIMHTIFKVANKVGLSNLLKGISTINQTITPTDINNLDLLTSGPEVFNPTEILGSQSMSELLNELGSRYDIVLIDSPSVLKTTETRVLANQCQGVVLVINRGKTEVEKAIKSKRVLHLAHANLIGVIMNEK</sequence>
<keyword evidence="7" id="KW-0829">Tyrosine-protein kinase</keyword>
<dbReference type="GO" id="GO:0004715">
    <property type="term" value="F:non-membrane spanning protein tyrosine kinase activity"/>
    <property type="evidence" value="ECO:0007669"/>
    <property type="project" value="UniProtKB-EC"/>
</dbReference>
<dbReference type="PANTHER" id="PTHR32309:SF13">
    <property type="entry name" value="FERRIC ENTEROBACTIN TRANSPORT PROTEIN FEPE"/>
    <property type="match status" value="1"/>
</dbReference>
<keyword evidence="4" id="KW-0547">Nucleotide-binding</keyword>
<keyword evidence="5 10" id="KW-0418">Kinase</keyword>
<dbReference type="GO" id="GO:0005524">
    <property type="term" value="F:ATP binding"/>
    <property type="evidence" value="ECO:0007669"/>
    <property type="project" value="UniProtKB-KW"/>
</dbReference>
<dbReference type="Gene3D" id="3.40.50.300">
    <property type="entry name" value="P-loop containing nucleotide triphosphate hydrolases"/>
    <property type="match status" value="1"/>
</dbReference>
<dbReference type="InterPro" id="IPR027417">
    <property type="entry name" value="P-loop_NTPase"/>
</dbReference>
<evidence type="ECO:0000313" key="10">
    <source>
        <dbReference type="EMBL" id="RKQ33506.1"/>
    </source>
</evidence>
<reference evidence="10 11" key="1">
    <citation type="journal article" date="2016" name="Int. J. Syst. Evol. Microbiol.">
        <title>Oceanobacillus halophilus sp. nov., a novel moderately halophilic bacterium from a hypersaline lake.</title>
        <authorList>
            <person name="Amoozegar M.A."/>
            <person name="Bagheri M."/>
            <person name="Makhdoumi A."/>
            <person name="Nikou M.M."/>
            <person name="Fazeli S.A.S."/>
            <person name="Schumann P."/>
            <person name="Sproer C."/>
            <person name="Sanchez-Porro C."/>
            <person name="Ventosa A."/>
        </authorList>
    </citation>
    <scope>NUCLEOTIDE SEQUENCE [LARGE SCALE GENOMIC DNA]</scope>
    <source>
        <strain evidence="10 11">DSM 23996</strain>
    </source>
</reference>
<dbReference type="AlphaFoldDB" id="A0A495A2A9"/>
<dbReference type="InterPro" id="IPR005702">
    <property type="entry name" value="Wzc-like_C"/>
</dbReference>
<evidence type="ECO:0000313" key="11">
    <source>
        <dbReference type="Proteomes" id="UP000269301"/>
    </source>
</evidence>
<protein>
    <recommendedName>
        <fullName evidence="2">non-specific protein-tyrosine kinase</fullName>
        <ecNumber evidence="2">2.7.10.2</ecNumber>
    </recommendedName>
</protein>
<keyword evidence="6" id="KW-0067">ATP-binding</keyword>
<organism evidence="10 11">
    <name type="scientific">Oceanobacillus halophilus</name>
    <dbReference type="NCBI Taxonomy" id="930130"/>
    <lineage>
        <taxon>Bacteria</taxon>
        <taxon>Bacillati</taxon>
        <taxon>Bacillota</taxon>
        <taxon>Bacilli</taxon>
        <taxon>Bacillales</taxon>
        <taxon>Bacillaceae</taxon>
        <taxon>Oceanobacillus</taxon>
    </lineage>
</organism>
<dbReference type="InterPro" id="IPR025669">
    <property type="entry name" value="AAA_dom"/>
</dbReference>
<dbReference type="SUPFAM" id="SSF52540">
    <property type="entry name" value="P-loop containing nucleoside triphosphate hydrolases"/>
    <property type="match status" value="1"/>
</dbReference>
<evidence type="ECO:0000256" key="7">
    <source>
        <dbReference type="ARBA" id="ARBA00023137"/>
    </source>
</evidence>
<dbReference type="OrthoDB" id="9794577at2"/>
<proteinExistence type="inferred from homology"/>
<dbReference type="EMBL" id="RBZP01000006">
    <property type="protein sequence ID" value="RKQ33506.1"/>
    <property type="molecule type" value="Genomic_DNA"/>
</dbReference>
<dbReference type="NCBIfam" id="TIGR01007">
    <property type="entry name" value="eps_fam"/>
    <property type="match status" value="1"/>
</dbReference>
<evidence type="ECO:0000256" key="1">
    <source>
        <dbReference type="ARBA" id="ARBA00007316"/>
    </source>
</evidence>
<comment type="caution">
    <text evidence="10">The sequence shown here is derived from an EMBL/GenBank/DDBJ whole genome shotgun (WGS) entry which is preliminary data.</text>
</comment>
<dbReference type="Pfam" id="PF13614">
    <property type="entry name" value="AAA_31"/>
    <property type="match status" value="1"/>
</dbReference>
<evidence type="ECO:0000256" key="3">
    <source>
        <dbReference type="ARBA" id="ARBA00022679"/>
    </source>
</evidence>
<keyword evidence="11" id="KW-1185">Reference proteome</keyword>
<keyword evidence="3 10" id="KW-0808">Transferase</keyword>
<gene>
    <name evidence="10" type="ORF">D8M06_09860</name>
</gene>
<evidence type="ECO:0000256" key="8">
    <source>
        <dbReference type="ARBA" id="ARBA00051245"/>
    </source>
</evidence>
<dbReference type="CDD" id="cd05387">
    <property type="entry name" value="BY-kinase"/>
    <property type="match status" value="1"/>
</dbReference>
<dbReference type="Proteomes" id="UP000269301">
    <property type="component" value="Unassembled WGS sequence"/>
</dbReference>
<evidence type="ECO:0000259" key="9">
    <source>
        <dbReference type="Pfam" id="PF13614"/>
    </source>
</evidence>
<feature type="domain" description="AAA" evidence="9">
    <location>
        <begin position="57"/>
        <end position="176"/>
    </location>
</feature>
<comment type="catalytic activity">
    <reaction evidence="8">
        <text>L-tyrosyl-[protein] + ATP = O-phospho-L-tyrosyl-[protein] + ADP + H(+)</text>
        <dbReference type="Rhea" id="RHEA:10596"/>
        <dbReference type="Rhea" id="RHEA-COMP:10136"/>
        <dbReference type="Rhea" id="RHEA-COMP:20101"/>
        <dbReference type="ChEBI" id="CHEBI:15378"/>
        <dbReference type="ChEBI" id="CHEBI:30616"/>
        <dbReference type="ChEBI" id="CHEBI:46858"/>
        <dbReference type="ChEBI" id="CHEBI:61978"/>
        <dbReference type="ChEBI" id="CHEBI:456216"/>
        <dbReference type="EC" id="2.7.10.2"/>
    </reaction>
</comment>
<dbReference type="InterPro" id="IPR050445">
    <property type="entry name" value="Bact_polysacc_biosynth/exp"/>
</dbReference>
<evidence type="ECO:0000256" key="2">
    <source>
        <dbReference type="ARBA" id="ARBA00011903"/>
    </source>
</evidence>
<evidence type="ECO:0000256" key="6">
    <source>
        <dbReference type="ARBA" id="ARBA00022840"/>
    </source>
</evidence>
<accession>A0A495A2A9</accession>
<evidence type="ECO:0000256" key="5">
    <source>
        <dbReference type="ARBA" id="ARBA00022777"/>
    </source>
</evidence>
<evidence type="ECO:0000256" key="4">
    <source>
        <dbReference type="ARBA" id="ARBA00022741"/>
    </source>
</evidence>
<comment type="similarity">
    <text evidence="1">Belongs to the CpsD/CapB family.</text>
</comment>
<name>A0A495A2A9_9BACI</name>